<keyword evidence="7" id="KW-0648">Protein biosynthesis</keyword>
<dbReference type="InterPro" id="IPR036805">
    <property type="entry name" value="Tscrpt_elong_fac_GreA/B_N_sf"/>
</dbReference>
<evidence type="ECO:0000256" key="1">
    <source>
        <dbReference type="ARBA" id="ARBA00023015"/>
    </source>
</evidence>
<dbReference type="InterPro" id="IPR022691">
    <property type="entry name" value="Tscrpt_elong_fac_GreA/B_N"/>
</dbReference>
<sequence length="166" mass="19270">MSRWKPPGPKSSPYITPEGYQSLEIELRDLWTKRKEVTQALSAAAAEGDRSENAEYIYRKKELRGIDRRIHYLQKRLPSLNIVSQPPDDQDRIFFSAWVTLENETGEEVTYRIVGADELNPKKHYISLDSPLARALLKKTFDDDVAIKNELKEIRYTVVDINYGNR</sequence>
<dbReference type="PROSITE" id="PS00829">
    <property type="entry name" value="GREAB_1"/>
    <property type="match status" value="1"/>
</dbReference>
<comment type="caution">
    <text evidence="7">The sequence shown here is derived from an EMBL/GenBank/DDBJ whole genome shotgun (WGS) entry which is preliminary data.</text>
</comment>
<dbReference type="InterPro" id="IPR036953">
    <property type="entry name" value="GreA/GreB_C_sf"/>
</dbReference>
<evidence type="ECO:0000256" key="3">
    <source>
        <dbReference type="ARBA" id="ARBA00023163"/>
    </source>
</evidence>
<dbReference type="Pfam" id="PF01272">
    <property type="entry name" value="GreA_GreB"/>
    <property type="match status" value="1"/>
</dbReference>
<dbReference type="InterPro" id="IPR023459">
    <property type="entry name" value="Tscrpt_elong_fac_GreA/B_fam"/>
</dbReference>
<evidence type="ECO:0000313" key="8">
    <source>
        <dbReference type="Proteomes" id="UP000240010"/>
    </source>
</evidence>
<keyword evidence="3 4" id="KW-0804">Transcription</keyword>
<dbReference type="PANTHER" id="PTHR30437:SF6">
    <property type="entry name" value="TRANSCRIPTION ELONGATION FACTOR GREB"/>
    <property type="match status" value="1"/>
</dbReference>
<dbReference type="SUPFAM" id="SSF54534">
    <property type="entry name" value="FKBP-like"/>
    <property type="match status" value="1"/>
</dbReference>
<keyword evidence="7" id="KW-0251">Elongation factor</keyword>
<dbReference type="NCBIfam" id="NF002506">
    <property type="entry name" value="PRK01885.1"/>
    <property type="match status" value="1"/>
</dbReference>
<dbReference type="RefSeq" id="WP_104427704.1">
    <property type="nucleotide sequence ID" value="NZ_PTIZ01000002.1"/>
</dbReference>
<proteinExistence type="inferred from homology"/>
<dbReference type="FunFam" id="1.10.287.180:FF:000001">
    <property type="entry name" value="Transcription elongation factor GreA"/>
    <property type="match status" value="1"/>
</dbReference>
<evidence type="ECO:0000259" key="6">
    <source>
        <dbReference type="Pfam" id="PF03449"/>
    </source>
</evidence>
<evidence type="ECO:0000256" key="4">
    <source>
        <dbReference type="HAMAP-Rule" id="MF_00930"/>
    </source>
</evidence>
<reference evidence="7 8" key="1">
    <citation type="submission" date="2018-02" db="EMBL/GenBank/DDBJ databases">
        <title>Subsurface microbial communities from deep shales in Ohio and West Virginia, USA.</title>
        <authorList>
            <person name="Wrighton K."/>
        </authorList>
    </citation>
    <scope>NUCLEOTIDE SEQUENCE [LARGE SCALE GENOMIC DNA]</scope>
    <source>
        <strain evidence="7 8">OWC-DMM</strain>
    </source>
</reference>
<dbReference type="InterPro" id="IPR006358">
    <property type="entry name" value="Tscrpt_elong_fac_GreB"/>
</dbReference>
<dbReference type="FunFam" id="3.10.50.30:FF:000001">
    <property type="entry name" value="Transcription elongation factor GreA"/>
    <property type="match status" value="1"/>
</dbReference>
<dbReference type="GO" id="GO:0003746">
    <property type="term" value="F:translation elongation factor activity"/>
    <property type="evidence" value="ECO:0007669"/>
    <property type="project" value="UniProtKB-KW"/>
</dbReference>
<organism evidence="7 8">
    <name type="scientific">Methylobacter tundripaludum</name>
    <dbReference type="NCBI Taxonomy" id="173365"/>
    <lineage>
        <taxon>Bacteria</taxon>
        <taxon>Pseudomonadati</taxon>
        <taxon>Pseudomonadota</taxon>
        <taxon>Gammaproteobacteria</taxon>
        <taxon>Methylococcales</taxon>
        <taxon>Methylococcaceae</taxon>
        <taxon>Methylobacter</taxon>
    </lineage>
</organism>
<accession>A0A2S6HHG6</accession>
<dbReference type="InterPro" id="IPR028624">
    <property type="entry name" value="Tscrpt_elong_fac_GreA/B"/>
</dbReference>
<evidence type="ECO:0000313" key="7">
    <source>
        <dbReference type="EMBL" id="PPK76922.1"/>
    </source>
</evidence>
<keyword evidence="2 4" id="KW-0238">DNA-binding</keyword>
<dbReference type="GO" id="GO:0003677">
    <property type="term" value="F:DNA binding"/>
    <property type="evidence" value="ECO:0007669"/>
    <property type="project" value="UniProtKB-UniRule"/>
</dbReference>
<feature type="domain" description="Transcription elongation factor GreA/GreB N-terminal" evidence="6">
    <location>
        <begin position="14"/>
        <end position="81"/>
    </location>
</feature>
<comment type="function">
    <text evidence="4">Necessary for efficient RNA polymerase transcription elongation past template-encoded arresting sites. The arresting sites in DNA have the property of trapping a certain fraction of elongating RNA polymerases that pass through, resulting in locked ternary complexes. Cleavage of the nascent transcript by cleavage factors such as GreA or GreB allows the resumption of elongation from the new 3'terminus. GreB releases sequences of up to 9 nucleotides in length.</text>
</comment>
<dbReference type="AlphaFoldDB" id="A0A2S6HHG6"/>
<dbReference type="Gene3D" id="3.10.50.30">
    <property type="entry name" value="Transcription elongation factor, GreA/GreB, C-terminal domain"/>
    <property type="match status" value="1"/>
</dbReference>
<dbReference type="GO" id="GO:0070063">
    <property type="term" value="F:RNA polymerase binding"/>
    <property type="evidence" value="ECO:0007669"/>
    <property type="project" value="InterPro"/>
</dbReference>
<dbReference type="GO" id="GO:0032784">
    <property type="term" value="P:regulation of DNA-templated transcription elongation"/>
    <property type="evidence" value="ECO:0007669"/>
    <property type="project" value="UniProtKB-UniRule"/>
</dbReference>
<gene>
    <name evidence="4" type="primary">greB</name>
    <name evidence="7" type="ORF">B0F87_10225</name>
</gene>
<dbReference type="InterPro" id="IPR018151">
    <property type="entry name" value="TF_GreA/GreB_CS"/>
</dbReference>
<dbReference type="Gene3D" id="1.10.287.180">
    <property type="entry name" value="Transcription elongation factor, GreA/GreB, N-terminal domain"/>
    <property type="match status" value="1"/>
</dbReference>
<comment type="similarity">
    <text evidence="4">Belongs to the GreA/GreB family. GreB subfamily.</text>
</comment>
<dbReference type="PANTHER" id="PTHR30437">
    <property type="entry name" value="TRANSCRIPTION ELONGATION FACTOR GREA"/>
    <property type="match status" value="1"/>
</dbReference>
<dbReference type="HAMAP" id="MF_00930">
    <property type="entry name" value="GreB"/>
    <property type="match status" value="1"/>
</dbReference>
<protein>
    <recommendedName>
        <fullName evidence="4">Transcription elongation factor GreB</fullName>
    </recommendedName>
    <alternativeName>
        <fullName evidence="4">Transcript cleavage factor GreB</fullName>
    </alternativeName>
</protein>
<feature type="domain" description="Transcription elongation factor GreA/GreB C-terminal" evidence="5">
    <location>
        <begin position="90"/>
        <end position="163"/>
    </location>
</feature>
<name>A0A2S6HHG6_9GAMM</name>
<dbReference type="SUPFAM" id="SSF46557">
    <property type="entry name" value="GreA transcript cleavage protein, N-terminal domain"/>
    <property type="match status" value="1"/>
</dbReference>
<evidence type="ECO:0000259" key="5">
    <source>
        <dbReference type="Pfam" id="PF01272"/>
    </source>
</evidence>
<dbReference type="Proteomes" id="UP000240010">
    <property type="component" value="Unassembled WGS sequence"/>
</dbReference>
<dbReference type="InterPro" id="IPR001437">
    <property type="entry name" value="Tscrpt_elong_fac_GreA/B_C"/>
</dbReference>
<dbReference type="NCBIfam" id="TIGR01461">
    <property type="entry name" value="greB"/>
    <property type="match status" value="1"/>
</dbReference>
<dbReference type="Pfam" id="PF03449">
    <property type="entry name" value="GreA_GreB_N"/>
    <property type="match status" value="1"/>
</dbReference>
<dbReference type="GO" id="GO:0006354">
    <property type="term" value="P:DNA-templated transcription elongation"/>
    <property type="evidence" value="ECO:0007669"/>
    <property type="project" value="TreeGrafter"/>
</dbReference>
<dbReference type="PROSITE" id="PS00830">
    <property type="entry name" value="GREAB_2"/>
    <property type="match status" value="1"/>
</dbReference>
<dbReference type="EMBL" id="PTIZ01000002">
    <property type="protein sequence ID" value="PPK76922.1"/>
    <property type="molecule type" value="Genomic_DNA"/>
</dbReference>
<evidence type="ECO:0000256" key="2">
    <source>
        <dbReference type="ARBA" id="ARBA00023125"/>
    </source>
</evidence>
<keyword evidence="1 4" id="KW-0805">Transcription regulation</keyword>
<dbReference type="PIRSF" id="PIRSF006092">
    <property type="entry name" value="GreA_GreB"/>
    <property type="match status" value="1"/>
</dbReference>
<dbReference type="HAMAP" id="MF_00105">
    <property type="entry name" value="GreA_GreB"/>
    <property type="match status" value="1"/>
</dbReference>